<dbReference type="OrthoDB" id="6349953at2759"/>
<evidence type="ECO:0000256" key="1">
    <source>
        <dbReference type="ARBA" id="ARBA00022555"/>
    </source>
</evidence>
<keyword evidence="1 7" id="KW-0820">tRNA-binding</keyword>
<dbReference type="Proteomes" id="UP000236333">
    <property type="component" value="Unassembled WGS sequence"/>
</dbReference>
<reference evidence="9 10" key="1">
    <citation type="journal article" date="2017" name="Mol. Biol. Evol.">
        <title>The 4-celled Tetrabaena socialis nuclear genome reveals the essential components for genetic control of cell number at the origin of multicellularity in the volvocine lineage.</title>
        <authorList>
            <person name="Featherston J."/>
            <person name="Arakaki Y."/>
            <person name="Hanschen E.R."/>
            <person name="Ferris P.J."/>
            <person name="Michod R.E."/>
            <person name="Olson B.J.S.C."/>
            <person name="Nozaki H."/>
            <person name="Durand P.M."/>
        </authorList>
    </citation>
    <scope>NUCLEOTIDE SEQUENCE [LARGE SCALE GENOMIC DNA]</scope>
    <source>
        <strain evidence="9 10">NIES-571</strain>
    </source>
</reference>
<evidence type="ECO:0000313" key="10">
    <source>
        <dbReference type="Proteomes" id="UP000236333"/>
    </source>
</evidence>
<dbReference type="EMBL" id="PGGS01000367">
    <property type="protein sequence ID" value="PNH04692.1"/>
    <property type="molecule type" value="Genomic_DNA"/>
</dbReference>
<dbReference type="SUPFAM" id="SSF53335">
    <property type="entry name" value="S-adenosyl-L-methionine-dependent methyltransferases"/>
    <property type="match status" value="2"/>
</dbReference>
<dbReference type="InterPro" id="IPR002905">
    <property type="entry name" value="Trm1"/>
</dbReference>
<gene>
    <name evidence="9" type="ORF">TSOC_009125</name>
</gene>
<feature type="compositionally biased region" description="Low complexity" evidence="8">
    <location>
        <begin position="439"/>
        <end position="482"/>
    </location>
</feature>
<feature type="region of interest" description="Disordered" evidence="8">
    <location>
        <begin position="430"/>
        <end position="541"/>
    </location>
</feature>
<keyword evidence="6 7" id="KW-0694">RNA-binding</keyword>
<dbReference type="Gene3D" id="3.40.50.150">
    <property type="entry name" value="Vaccinia Virus protein VP39"/>
    <property type="match status" value="2"/>
</dbReference>
<evidence type="ECO:0000256" key="6">
    <source>
        <dbReference type="ARBA" id="ARBA00022884"/>
    </source>
</evidence>
<name>A0A2J7ZWR0_9CHLO</name>
<protein>
    <recommendedName>
        <fullName evidence="11">tRNA (Guanine(26)-N(2))-dimethyltransferase</fullName>
    </recommendedName>
</protein>
<dbReference type="GO" id="GO:0002940">
    <property type="term" value="P:tRNA N2-guanine methylation"/>
    <property type="evidence" value="ECO:0007669"/>
    <property type="project" value="TreeGrafter"/>
</dbReference>
<keyword evidence="2 7" id="KW-0489">Methyltransferase</keyword>
<accession>A0A2J7ZWR0</accession>
<dbReference type="InterPro" id="IPR029063">
    <property type="entry name" value="SAM-dependent_MTases_sf"/>
</dbReference>
<organism evidence="9 10">
    <name type="scientific">Tetrabaena socialis</name>
    <dbReference type="NCBI Taxonomy" id="47790"/>
    <lineage>
        <taxon>Eukaryota</taxon>
        <taxon>Viridiplantae</taxon>
        <taxon>Chlorophyta</taxon>
        <taxon>core chlorophytes</taxon>
        <taxon>Chlorophyceae</taxon>
        <taxon>CS clade</taxon>
        <taxon>Chlamydomonadales</taxon>
        <taxon>Tetrabaenaceae</taxon>
        <taxon>Tetrabaena</taxon>
    </lineage>
</organism>
<dbReference type="GO" id="GO:0005634">
    <property type="term" value="C:nucleus"/>
    <property type="evidence" value="ECO:0007669"/>
    <property type="project" value="TreeGrafter"/>
</dbReference>
<evidence type="ECO:0000256" key="2">
    <source>
        <dbReference type="ARBA" id="ARBA00022603"/>
    </source>
</evidence>
<dbReference type="AlphaFoldDB" id="A0A2J7ZWR0"/>
<dbReference type="PROSITE" id="PS51626">
    <property type="entry name" value="SAM_MT_TRM1"/>
    <property type="match status" value="1"/>
</dbReference>
<feature type="compositionally biased region" description="Low complexity" evidence="8">
    <location>
        <begin position="315"/>
        <end position="325"/>
    </location>
</feature>
<dbReference type="Pfam" id="PF02005">
    <property type="entry name" value="TRM"/>
    <property type="match status" value="1"/>
</dbReference>
<sequence>MMMFSTVAWRPACSRTPVASYMTMSEMTRHMAKSELLVPCSTATAVVSATMSAVWEEGMPPLPTSRCQSHTWAGEGEGRAAAAATASAGGMPWCSSSVSPIGSSTSGAAAASCAFASAASAASAALAFALLAPRPRPLAAVPAVLRVPVAAAARLLPVALLLVLAPPLREALRCASSCVAPSAASGSGCVCGASASAPSSSASSTGPDAMAAGGGAIGRVEMGRVVACAAVNRRRTPPYDGCCAASVAASAAADAAAAAAVPASSAAAAPFAAAPRPLRCGGGGARSSKTGGRLSKAHQHEGHTGFHSASGSPGQQPAAPDAQPAPRDEWALREERGVPFVTGGAFYRAESSAGRDLAVLAAALQRRRTGRLRVLDAMAGSGMRGARYLAQARTVCGIADADEVWVNDGSADLHAAMVFNLCSAAGLPAEEAGAGGDGSSSSCSGGIGGVSSSSDSGDADNGSRTFSSSVGGSGSSSGRPSGEQQPPDHPADKADAAASPRPAETPADGYECVSSSSSSSSSGPAGGQQDPGSDVRQRAAAWEARAQRVRLEGLARDVWQWQWQRGPQEQGQEAVGGSGAEGAAVEDAAACGRRIRVSHIDANRLLTNCYMRESYWDLIDVDSFGSESMHFPAAIDAVRYGGLLYLTSTDGFTSSGKRPERGLAAYGSYPRATPWANEQLLQQLEPILAAVDAAEGAR</sequence>
<evidence type="ECO:0000256" key="8">
    <source>
        <dbReference type="SAM" id="MobiDB-lite"/>
    </source>
</evidence>
<dbReference type="GO" id="GO:0000049">
    <property type="term" value="F:tRNA binding"/>
    <property type="evidence" value="ECO:0007669"/>
    <property type="project" value="UniProtKB-UniRule"/>
</dbReference>
<comment type="similarity">
    <text evidence="7">Belongs to the class I-like SAM-binding methyltransferase superfamily. Trm1 family.</text>
</comment>
<evidence type="ECO:0008006" key="11">
    <source>
        <dbReference type="Google" id="ProtNLM"/>
    </source>
</evidence>
<keyword evidence="5 7" id="KW-0819">tRNA processing</keyword>
<dbReference type="PANTHER" id="PTHR10631">
    <property type="entry name" value="N 2 ,N 2 -DIMETHYLGUANOSINE TRNA METHYLTRANSFERASE"/>
    <property type="match status" value="1"/>
</dbReference>
<dbReference type="PANTHER" id="PTHR10631:SF9">
    <property type="entry name" value="TRNA (GUANINE(26)-N(2))-DIMETHYLTRANSFERASE"/>
    <property type="match status" value="1"/>
</dbReference>
<comment type="caution">
    <text evidence="9">The sequence shown here is derived from an EMBL/GenBank/DDBJ whole genome shotgun (WGS) entry which is preliminary data.</text>
</comment>
<evidence type="ECO:0000256" key="4">
    <source>
        <dbReference type="ARBA" id="ARBA00022691"/>
    </source>
</evidence>
<feature type="region of interest" description="Disordered" evidence="8">
    <location>
        <begin position="278"/>
        <end position="327"/>
    </location>
</feature>
<evidence type="ECO:0000256" key="7">
    <source>
        <dbReference type="PROSITE-ProRule" id="PRU00958"/>
    </source>
</evidence>
<proteinExistence type="inferred from homology"/>
<evidence type="ECO:0000256" key="3">
    <source>
        <dbReference type="ARBA" id="ARBA00022679"/>
    </source>
</evidence>
<dbReference type="GO" id="GO:0016423">
    <property type="term" value="F:tRNA (guanine) methyltransferase activity"/>
    <property type="evidence" value="ECO:0007669"/>
    <property type="project" value="InterPro"/>
</dbReference>
<keyword evidence="10" id="KW-1185">Reference proteome</keyword>
<evidence type="ECO:0000256" key="5">
    <source>
        <dbReference type="ARBA" id="ARBA00022694"/>
    </source>
</evidence>
<keyword evidence="3 7" id="KW-0808">Transferase</keyword>
<keyword evidence="4 7" id="KW-0949">S-adenosyl-L-methionine</keyword>
<evidence type="ECO:0000313" key="9">
    <source>
        <dbReference type="EMBL" id="PNH04692.1"/>
    </source>
</evidence>